<dbReference type="EMBL" id="CP000492">
    <property type="protein sequence ID" value="ABL65278.1"/>
    <property type="molecule type" value="Genomic_DNA"/>
</dbReference>
<dbReference type="AlphaFoldDB" id="A1BFV1"/>
<dbReference type="OrthoDB" id="9800505at2"/>
<accession>A1BFV1</accession>
<protein>
    <submittedName>
        <fullName evidence="1">Uncharacterized protein</fullName>
    </submittedName>
</protein>
<reference evidence="1 2" key="1">
    <citation type="submission" date="2006-12" db="EMBL/GenBank/DDBJ databases">
        <title>Complete sequence of Chlorobium phaeobacteroides DSM 266.</title>
        <authorList>
            <consortium name="US DOE Joint Genome Institute"/>
            <person name="Copeland A."/>
            <person name="Lucas S."/>
            <person name="Lapidus A."/>
            <person name="Barry K."/>
            <person name="Detter J.C."/>
            <person name="Glavina del Rio T."/>
            <person name="Hammon N."/>
            <person name="Israni S."/>
            <person name="Pitluck S."/>
            <person name="Goltsman E."/>
            <person name="Schmutz J."/>
            <person name="Larimer F."/>
            <person name="Land M."/>
            <person name="Hauser L."/>
            <person name="Mikhailova N."/>
            <person name="Li T."/>
            <person name="Overmann J."/>
            <person name="Bryant D.A."/>
            <person name="Richardson P."/>
        </authorList>
    </citation>
    <scope>NUCLEOTIDE SEQUENCE [LARGE SCALE GENOMIC DNA]</scope>
    <source>
        <strain evidence="1 2">DSM 266</strain>
    </source>
</reference>
<dbReference type="Proteomes" id="UP000008701">
    <property type="component" value="Chromosome"/>
</dbReference>
<dbReference type="KEGG" id="cph:Cpha266_1245"/>
<dbReference type="eggNOG" id="COG2406">
    <property type="taxonomic scope" value="Bacteria"/>
</dbReference>
<dbReference type="HOGENOM" id="CLU_1944900_0_0_10"/>
<sequence>MLFRHLAIQPSSLVFRLRDEWVCPAIEKPWAPLFVIVTNVTVLKGLFAGIQDAYPGNITVGKDHGTCCLVTAFPNEERAHESWFSEYLGEGSSCHFMTNGETSPFVRKFPARLRRRLSWWCPFIFRFLP</sequence>
<proteinExistence type="predicted"/>
<evidence type="ECO:0000313" key="1">
    <source>
        <dbReference type="EMBL" id="ABL65278.1"/>
    </source>
</evidence>
<organism evidence="1 2">
    <name type="scientific">Chlorobium phaeobacteroides (strain DSM 266 / SMG 266 / 2430)</name>
    <dbReference type="NCBI Taxonomy" id="290317"/>
    <lineage>
        <taxon>Bacteria</taxon>
        <taxon>Pseudomonadati</taxon>
        <taxon>Chlorobiota</taxon>
        <taxon>Chlorobiia</taxon>
        <taxon>Chlorobiales</taxon>
        <taxon>Chlorobiaceae</taxon>
        <taxon>Chlorobium/Pelodictyon group</taxon>
        <taxon>Chlorobium</taxon>
    </lineage>
</organism>
<evidence type="ECO:0000313" key="2">
    <source>
        <dbReference type="Proteomes" id="UP000008701"/>
    </source>
</evidence>
<gene>
    <name evidence="1" type="ordered locus">Cpha266_1245</name>
</gene>
<name>A1BFV1_CHLPD</name>
<keyword evidence="2" id="KW-1185">Reference proteome</keyword>